<dbReference type="Proteomes" id="UP001597218">
    <property type="component" value="Unassembled WGS sequence"/>
</dbReference>
<comment type="caution">
    <text evidence="2">The sequence shown here is derived from an EMBL/GenBank/DDBJ whole genome shotgun (WGS) entry which is preliminary data.</text>
</comment>
<organism evidence="2 3">
    <name type="scientific">Sporosarcina siberiensis</name>
    <dbReference type="NCBI Taxonomy" id="1365606"/>
    <lineage>
        <taxon>Bacteria</taxon>
        <taxon>Bacillati</taxon>
        <taxon>Bacillota</taxon>
        <taxon>Bacilli</taxon>
        <taxon>Bacillales</taxon>
        <taxon>Caryophanaceae</taxon>
        <taxon>Sporosarcina</taxon>
    </lineage>
</organism>
<feature type="transmembrane region" description="Helical" evidence="1">
    <location>
        <begin position="32"/>
        <end position="52"/>
    </location>
</feature>
<keyword evidence="1" id="KW-1133">Transmembrane helix</keyword>
<dbReference type="InterPro" id="IPR021324">
    <property type="entry name" value="DUF2929"/>
</dbReference>
<dbReference type="Pfam" id="PF11151">
    <property type="entry name" value="DUF2929"/>
    <property type="match status" value="1"/>
</dbReference>
<protein>
    <submittedName>
        <fullName evidence="2">DUF2929 family protein</fullName>
    </submittedName>
</protein>
<dbReference type="RefSeq" id="WP_381539018.1">
    <property type="nucleotide sequence ID" value="NZ_JBHUGI010000032.1"/>
</dbReference>
<dbReference type="EMBL" id="JBHUGI010000032">
    <property type="protein sequence ID" value="MFD1929153.1"/>
    <property type="molecule type" value="Genomic_DNA"/>
</dbReference>
<accession>A0ABW4SIM4</accession>
<evidence type="ECO:0000256" key="1">
    <source>
        <dbReference type="SAM" id="Phobius"/>
    </source>
</evidence>
<gene>
    <name evidence="2" type="ORF">ACFSFY_14005</name>
</gene>
<sequence length="60" mass="6536">MKIIMTFIWSFLLVSLLNYVVGSIANIPFNFEAGVIISLGFSVLILVIGQIIPEGTVADH</sequence>
<keyword evidence="1" id="KW-0472">Membrane</keyword>
<reference evidence="3" key="1">
    <citation type="journal article" date="2019" name="Int. J. Syst. Evol. Microbiol.">
        <title>The Global Catalogue of Microorganisms (GCM) 10K type strain sequencing project: providing services to taxonomists for standard genome sequencing and annotation.</title>
        <authorList>
            <consortium name="The Broad Institute Genomics Platform"/>
            <consortium name="The Broad Institute Genome Sequencing Center for Infectious Disease"/>
            <person name="Wu L."/>
            <person name="Ma J."/>
        </authorList>
    </citation>
    <scope>NUCLEOTIDE SEQUENCE [LARGE SCALE GENOMIC DNA]</scope>
    <source>
        <strain evidence="3">CGMCC 4.7177</strain>
    </source>
</reference>
<evidence type="ECO:0000313" key="3">
    <source>
        <dbReference type="Proteomes" id="UP001597218"/>
    </source>
</evidence>
<keyword evidence="3" id="KW-1185">Reference proteome</keyword>
<name>A0ABW4SIM4_9BACL</name>
<keyword evidence="1" id="KW-0812">Transmembrane</keyword>
<proteinExistence type="predicted"/>
<evidence type="ECO:0000313" key="2">
    <source>
        <dbReference type="EMBL" id="MFD1929153.1"/>
    </source>
</evidence>